<protein>
    <submittedName>
        <fullName evidence="1">Uncharacterized protein</fullName>
    </submittedName>
</protein>
<evidence type="ECO:0000313" key="2">
    <source>
        <dbReference type="Proteomes" id="UP000245921"/>
    </source>
</evidence>
<gene>
    <name evidence="1" type="ORF">C7380_10383</name>
</gene>
<sequence length="273" mass="32710">MVSSGEILRKIKSIRPDLIINNYIFDARHEDFYKAIINDREVFKFAKQELNGMECVIKNKMKLSEKIEFKIPKILEYRISKMDILDNYYYYRIEGNPIKENKDIYKKILKSLSQLHSVSPEILDYRIPLRNSKDKIIEIYKEAKKEVFPYLKKDEIEYLKYNFDKFIDLKNDIQIGCKLIHGSLNKFKIYENENQEIFLDDFDGIKLGDPALDVYPMIDAFGKEFLELAYKNYDKKLIDKAIFYSKINKLKQKIIIKKEKDEEEFLKIIKKFA</sequence>
<keyword evidence="2" id="KW-1185">Reference proteome</keyword>
<dbReference type="SUPFAM" id="SSF56112">
    <property type="entry name" value="Protein kinase-like (PK-like)"/>
    <property type="match status" value="1"/>
</dbReference>
<evidence type="ECO:0000313" key="1">
    <source>
        <dbReference type="EMBL" id="PWJ95905.1"/>
    </source>
</evidence>
<reference evidence="1 2" key="1">
    <citation type="submission" date="2018-05" db="EMBL/GenBank/DDBJ databases">
        <title>Genomic Encyclopedia of Type Strains, Phase IV (KMG-IV): sequencing the most valuable type-strain genomes for metagenomic binning, comparative biology and taxonomic classification.</title>
        <authorList>
            <person name="Goeker M."/>
        </authorList>
    </citation>
    <scope>NUCLEOTIDE SEQUENCE [LARGE SCALE GENOMIC DNA]</scope>
    <source>
        <strain evidence="1 2">DSM 24906</strain>
    </source>
</reference>
<proteinExistence type="predicted"/>
<comment type="caution">
    <text evidence="1">The sequence shown here is derived from an EMBL/GenBank/DDBJ whole genome shotgun (WGS) entry which is preliminary data.</text>
</comment>
<dbReference type="AlphaFoldDB" id="A0AA45C8A7"/>
<organism evidence="1 2">
    <name type="scientific">Oceanotoga teriensis</name>
    <dbReference type="NCBI Taxonomy" id="515440"/>
    <lineage>
        <taxon>Bacteria</taxon>
        <taxon>Thermotogati</taxon>
        <taxon>Thermotogota</taxon>
        <taxon>Thermotogae</taxon>
        <taxon>Petrotogales</taxon>
        <taxon>Petrotogaceae</taxon>
        <taxon>Oceanotoga</taxon>
    </lineage>
</organism>
<dbReference type="Gene3D" id="3.90.1200.10">
    <property type="match status" value="1"/>
</dbReference>
<accession>A0AA45C8A7</accession>
<dbReference type="Proteomes" id="UP000245921">
    <property type="component" value="Unassembled WGS sequence"/>
</dbReference>
<dbReference type="RefSeq" id="WP_109604023.1">
    <property type="nucleotide sequence ID" value="NZ_JAMHJO010000007.1"/>
</dbReference>
<dbReference type="InterPro" id="IPR011009">
    <property type="entry name" value="Kinase-like_dom_sf"/>
</dbReference>
<dbReference type="EMBL" id="QGGI01000003">
    <property type="protein sequence ID" value="PWJ95905.1"/>
    <property type="molecule type" value="Genomic_DNA"/>
</dbReference>
<name>A0AA45C8A7_9BACT</name>